<dbReference type="KEGG" id="wbr:cdsA"/>
<feature type="transmembrane region" description="Helical" evidence="19">
    <location>
        <begin position="7"/>
        <end position="24"/>
    </location>
</feature>
<dbReference type="AlphaFoldDB" id="Q8D2G8"/>
<dbReference type="GO" id="GO:0004605">
    <property type="term" value="F:phosphatidate cytidylyltransferase activity"/>
    <property type="evidence" value="ECO:0007669"/>
    <property type="project" value="UniProtKB-EC"/>
</dbReference>
<dbReference type="eggNOG" id="COG4589">
    <property type="taxonomic scope" value="Bacteria"/>
</dbReference>
<keyword evidence="13 19" id="KW-1133">Transmembrane helix</keyword>
<evidence type="ECO:0000256" key="8">
    <source>
        <dbReference type="ARBA" id="ARBA00022475"/>
    </source>
</evidence>
<evidence type="ECO:0000256" key="18">
    <source>
        <dbReference type="RuleBase" id="RU003938"/>
    </source>
</evidence>
<comment type="subcellular location">
    <subcellularLocation>
        <location evidence="2">Cell membrane</location>
        <topology evidence="2">Multi-pass membrane protein</topology>
    </subcellularLocation>
</comment>
<evidence type="ECO:0000256" key="4">
    <source>
        <dbReference type="ARBA" id="ARBA00005189"/>
    </source>
</evidence>
<evidence type="ECO:0000256" key="15">
    <source>
        <dbReference type="ARBA" id="ARBA00023136"/>
    </source>
</evidence>
<feature type="transmembrane region" description="Helical" evidence="19">
    <location>
        <begin position="195"/>
        <end position="211"/>
    </location>
</feature>
<dbReference type="EC" id="2.7.7.41" evidence="6 18"/>
<keyword evidence="15 19" id="KW-0472">Membrane</keyword>
<keyword evidence="16" id="KW-0594">Phospholipid biosynthesis</keyword>
<dbReference type="Pfam" id="PF01148">
    <property type="entry name" value="CTP_transf_1"/>
    <property type="match status" value="1"/>
</dbReference>
<keyword evidence="11 18" id="KW-0812">Transmembrane</keyword>
<keyword evidence="14" id="KW-0443">Lipid metabolism</keyword>
<evidence type="ECO:0000256" key="11">
    <source>
        <dbReference type="ARBA" id="ARBA00022692"/>
    </source>
</evidence>
<evidence type="ECO:0000313" key="21">
    <source>
        <dbReference type="Proteomes" id="UP000000562"/>
    </source>
</evidence>
<keyword evidence="21" id="KW-1185">Reference proteome</keyword>
<dbReference type="PROSITE" id="PS01315">
    <property type="entry name" value="CDS"/>
    <property type="match status" value="1"/>
</dbReference>
<feature type="transmembrane region" description="Helical" evidence="19">
    <location>
        <begin position="217"/>
        <end position="241"/>
    </location>
</feature>
<dbReference type="GO" id="GO:0005886">
    <property type="term" value="C:plasma membrane"/>
    <property type="evidence" value="ECO:0007669"/>
    <property type="project" value="UniProtKB-SubCell"/>
</dbReference>
<dbReference type="EMBL" id="BA000021">
    <property type="protein sequence ID" value="BAC24532.1"/>
    <property type="molecule type" value="Genomic_DNA"/>
</dbReference>
<evidence type="ECO:0000256" key="10">
    <source>
        <dbReference type="ARBA" id="ARBA00022679"/>
    </source>
</evidence>
<evidence type="ECO:0000256" key="19">
    <source>
        <dbReference type="SAM" id="Phobius"/>
    </source>
</evidence>
<evidence type="ECO:0000256" key="7">
    <source>
        <dbReference type="ARBA" id="ARBA00019373"/>
    </source>
</evidence>
<dbReference type="Proteomes" id="UP000000562">
    <property type="component" value="Chromosome"/>
</dbReference>
<dbReference type="InterPro" id="IPR000374">
    <property type="entry name" value="PC_trans"/>
</dbReference>
<gene>
    <name evidence="20" type="primary">cdsA</name>
</gene>
<evidence type="ECO:0000256" key="9">
    <source>
        <dbReference type="ARBA" id="ARBA00022516"/>
    </source>
</evidence>
<sequence>MLLKIRLISTLFLFICIISILFYFNNNVFLYFIVAIFATSIWEWSNICKIKHNIYKILYLFSSISFFYLIIKCLERYSLTSLFEINIYLKYYFEISFICWMQFIIMTFFYPKFSYFWDKSVFIRTMSSYFIFFPFFITIILLYQYNLYSCNFGSWIIFYLITCICFADIGAYVFGKILGKHKLFLMVSPNKTLEGVIGGIFLSFISIYLFYKYKFFYVNKFIFFISSFISVFFGILGDLVMSMFKRKANIKDSGKIIPGHGGILDRIDSLSFSIPIFFYLIFFIFGNWS</sequence>
<reference evidence="20 21" key="1">
    <citation type="journal article" date="2002" name="Nat. Genet.">
        <title>Genome sequence of the endocellular obligate symbiont of tsetse flies, Wigglesworthia glossinidia.</title>
        <authorList>
            <person name="Akman L."/>
            <person name="Yamashita A."/>
            <person name="Watanabe H."/>
            <person name="Oshima K."/>
            <person name="Shiba T."/>
            <person name="Hattori M."/>
            <person name="Aksoy S."/>
        </authorList>
    </citation>
    <scope>NUCLEOTIDE SEQUENCE [LARGE SCALE GENOMIC DNA]</scope>
</reference>
<feature type="transmembrane region" description="Helical" evidence="19">
    <location>
        <begin position="30"/>
        <end position="47"/>
    </location>
</feature>
<dbReference type="PANTHER" id="PTHR46382:SF1">
    <property type="entry name" value="PHOSPHATIDATE CYTIDYLYLTRANSFERASE"/>
    <property type="match status" value="1"/>
</dbReference>
<evidence type="ECO:0000256" key="3">
    <source>
        <dbReference type="ARBA" id="ARBA00005119"/>
    </source>
</evidence>
<feature type="transmembrane region" description="Helical" evidence="19">
    <location>
        <begin position="91"/>
        <end position="110"/>
    </location>
</feature>
<evidence type="ECO:0000256" key="13">
    <source>
        <dbReference type="ARBA" id="ARBA00022989"/>
    </source>
</evidence>
<comment type="pathway">
    <text evidence="4">Lipid metabolism.</text>
</comment>
<accession>Q8D2G8</accession>
<organism evidence="20 21">
    <name type="scientific">Wigglesworthia glossinidia brevipalpis</name>
    <dbReference type="NCBI Taxonomy" id="36870"/>
    <lineage>
        <taxon>Bacteria</taxon>
        <taxon>Pseudomonadati</taxon>
        <taxon>Pseudomonadota</taxon>
        <taxon>Gammaproteobacteria</taxon>
        <taxon>Enterobacterales</taxon>
        <taxon>Erwiniaceae</taxon>
        <taxon>Wigglesworthia</taxon>
    </lineage>
</organism>
<keyword evidence="10 18" id="KW-0808">Transferase</keyword>
<evidence type="ECO:0000313" key="20">
    <source>
        <dbReference type="EMBL" id="BAC24532.1"/>
    </source>
</evidence>
<name>Q8D2G8_WIGBR</name>
<dbReference type="PANTHER" id="PTHR46382">
    <property type="entry name" value="PHOSPHATIDATE CYTIDYLYLTRANSFERASE"/>
    <property type="match status" value="1"/>
</dbReference>
<feature type="transmembrane region" description="Helical" evidence="19">
    <location>
        <begin position="270"/>
        <end position="288"/>
    </location>
</feature>
<dbReference type="STRING" id="36870.gene:10368886"/>
<evidence type="ECO:0000256" key="2">
    <source>
        <dbReference type="ARBA" id="ARBA00004651"/>
    </source>
</evidence>
<dbReference type="OrthoDB" id="9799199at2"/>
<protein>
    <recommendedName>
        <fullName evidence="7 18">Phosphatidate cytidylyltransferase</fullName>
        <ecNumber evidence="6 18">2.7.7.41</ecNumber>
    </recommendedName>
</protein>
<evidence type="ECO:0000256" key="12">
    <source>
        <dbReference type="ARBA" id="ARBA00022695"/>
    </source>
</evidence>
<keyword evidence="9" id="KW-0444">Lipid biosynthesis</keyword>
<evidence type="ECO:0000256" key="5">
    <source>
        <dbReference type="ARBA" id="ARBA00010185"/>
    </source>
</evidence>
<keyword evidence="8" id="KW-1003">Cell membrane</keyword>
<dbReference type="UniPathway" id="UPA00557">
    <property type="reaction ID" value="UER00614"/>
</dbReference>
<evidence type="ECO:0000256" key="17">
    <source>
        <dbReference type="ARBA" id="ARBA00023264"/>
    </source>
</evidence>
<evidence type="ECO:0000256" key="14">
    <source>
        <dbReference type="ARBA" id="ARBA00023098"/>
    </source>
</evidence>
<keyword evidence="12 18" id="KW-0548">Nucleotidyltransferase</keyword>
<comment type="catalytic activity">
    <reaction evidence="1 18">
        <text>a 1,2-diacyl-sn-glycero-3-phosphate + CTP + H(+) = a CDP-1,2-diacyl-sn-glycerol + diphosphate</text>
        <dbReference type="Rhea" id="RHEA:16229"/>
        <dbReference type="ChEBI" id="CHEBI:15378"/>
        <dbReference type="ChEBI" id="CHEBI:33019"/>
        <dbReference type="ChEBI" id="CHEBI:37563"/>
        <dbReference type="ChEBI" id="CHEBI:58332"/>
        <dbReference type="ChEBI" id="CHEBI:58608"/>
        <dbReference type="EC" id="2.7.7.41"/>
    </reaction>
</comment>
<dbReference type="GO" id="GO:0016024">
    <property type="term" value="P:CDP-diacylglycerol biosynthetic process"/>
    <property type="evidence" value="ECO:0007669"/>
    <property type="project" value="UniProtKB-UniPathway"/>
</dbReference>
<feature type="transmembrane region" description="Helical" evidence="19">
    <location>
        <begin position="122"/>
        <end position="143"/>
    </location>
</feature>
<comment type="similarity">
    <text evidence="5 18">Belongs to the CDS family.</text>
</comment>
<evidence type="ECO:0000256" key="1">
    <source>
        <dbReference type="ARBA" id="ARBA00001698"/>
    </source>
</evidence>
<evidence type="ECO:0000256" key="16">
    <source>
        <dbReference type="ARBA" id="ARBA00023209"/>
    </source>
</evidence>
<dbReference type="HOGENOM" id="CLU_037294_1_2_6"/>
<feature type="transmembrane region" description="Helical" evidence="19">
    <location>
        <begin position="54"/>
        <end position="71"/>
    </location>
</feature>
<keyword evidence="17" id="KW-1208">Phospholipid metabolism</keyword>
<feature type="transmembrane region" description="Helical" evidence="19">
    <location>
        <begin position="155"/>
        <end position="174"/>
    </location>
</feature>
<comment type="pathway">
    <text evidence="3 18">Phospholipid metabolism; CDP-diacylglycerol biosynthesis; CDP-diacylglycerol from sn-glycerol 3-phosphate: step 3/3.</text>
</comment>
<proteinExistence type="inferred from homology"/>
<evidence type="ECO:0000256" key="6">
    <source>
        <dbReference type="ARBA" id="ARBA00012487"/>
    </source>
</evidence>